<keyword evidence="9 15" id="KW-0249">Electron transport</keyword>
<comment type="catalytic activity">
    <reaction evidence="14 16">
        <text>4 Fe(II)-[cytochrome c] + O2 + 8 H(+)(in) = 4 Fe(III)-[cytochrome c] + 2 H2O + 4 H(+)(out)</text>
        <dbReference type="Rhea" id="RHEA:11436"/>
        <dbReference type="Rhea" id="RHEA-COMP:10350"/>
        <dbReference type="Rhea" id="RHEA-COMP:14399"/>
        <dbReference type="ChEBI" id="CHEBI:15377"/>
        <dbReference type="ChEBI" id="CHEBI:15378"/>
        <dbReference type="ChEBI" id="CHEBI:15379"/>
        <dbReference type="ChEBI" id="CHEBI:29033"/>
        <dbReference type="ChEBI" id="CHEBI:29034"/>
        <dbReference type="EC" id="7.1.1.9"/>
    </reaction>
</comment>
<comment type="subcellular location">
    <subcellularLocation>
        <location evidence="15">Cell membrane</location>
        <topology evidence="15">Multi-pass membrane protein</topology>
    </subcellularLocation>
    <subcellularLocation>
        <location evidence="2">Membrane</location>
        <topology evidence="2">Multi-pass membrane protein</topology>
    </subcellularLocation>
</comment>
<dbReference type="PANTHER" id="PTHR22888">
    <property type="entry name" value="CYTOCHROME C OXIDASE, SUBUNIT II"/>
    <property type="match status" value="1"/>
</dbReference>
<comment type="similarity">
    <text evidence="3 15">Belongs to the cytochrome c oxidase subunit 2 family.</text>
</comment>
<evidence type="ECO:0000256" key="4">
    <source>
        <dbReference type="ARBA" id="ARBA00022448"/>
    </source>
</evidence>
<comment type="cofactor">
    <cofactor evidence="16">
        <name>Cu cation</name>
        <dbReference type="ChEBI" id="CHEBI:23378"/>
    </cofactor>
    <text evidence="16">Binds a copper A center.</text>
</comment>
<evidence type="ECO:0000256" key="10">
    <source>
        <dbReference type="ARBA" id="ARBA00022989"/>
    </source>
</evidence>
<dbReference type="PROSITE" id="PS50999">
    <property type="entry name" value="COX2_TM"/>
    <property type="match status" value="1"/>
</dbReference>
<dbReference type="GO" id="GO:0016491">
    <property type="term" value="F:oxidoreductase activity"/>
    <property type="evidence" value="ECO:0007669"/>
    <property type="project" value="InterPro"/>
</dbReference>
<dbReference type="Gene3D" id="1.10.287.90">
    <property type="match status" value="1"/>
</dbReference>
<dbReference type="PROSITE" id="PS00078">
    <property type="entry name" value="COX2"/>
    <property type="match status" value="1"/>
</dbReference>
<dbReference type="Gene3D" id="2.60.40.420">
    <property type="entry name" value="Cupredoxins - blue copper proteins"/>
    <property type="match status" value="1"/>
</dbReference>
<gene>
    <name evidence="21" type="primary">coxB</name>
    <name evidence="21" type="ORF">Y958_10680</name>
</gene>
<dbReference type="GO" id="GO:0005886">
    <property type="term" value="C:plasma membrane"/>
    <property type="evidence" value="ECO:0007669"/>
    <property type="project" value="UniProtKB-SubCell"/>
</dbReference>
<keyword evidence="10 17" id="KW-1133">Transmembrane helix</keyword>
<dbReference type="FunFam" id="2.60.40.420:FF:000001">
    <property type="entry name" value="Cytochrome c oxidase subunit 2"/>
    <property type="match status" value="1"/>
</dbReference>
<feature type="transmembrane region" description="Helical" evidence="17">
    <location>
        <begin position="57"/>
        <end position="78"/>
    </location>
</feature>
<evidence type="ECO:0000256" key="9">
    <source>
        <dbReference type="ARBA" id="ARBA00022982"/>
    </source>
</evidence>
<dbReference type="EMBL" id="CP022110">
    <property type="protein sequence ID" value="ASG21236.1"/>
    <property type="molecule type" value="Genomic_DNA"/>
</dbReference>
<dbReference type="PROSITE" id="PS50857">
    <property type="entry name" value="COX2_CUA"/>
    <property type="match status" value="1"/>
</dbReference>
<keyword evidence="8" id="KW-1278">Translocase</keyword>
<protein>
    <recommendedName>
        <fullName evidence="16">Cytochrome c oxidase subunit 2</fullName>
        <ecNumber evidence="16">7.1.1.9</ecNumber>
    </recommendedName>
</protein>
<dbReference type="RefSeq" id="WP_004272471.1">
    <property type="nucleotide sequence ID" value="NZ_CP022110.1"/>
</dbReference>
<evidence type="ECO:0000256" key="17">
    <source>
        <dbReference type="SAM" id="Phobius"/>
    </source>
</evidence>
<evidence type="ECO:0000256" key="14">
    <source>
        <dbReference type="ARBA" id="ARBA00047816"/>
    </source>
</evidence>
<proteinExistence type="inferred from homology"/>
<keyword evidence="12 17" id="KW-0472">Membrane</keyword>
<keyword evidence="11 16" id="KW-0186">Copper</keyword>
<comment type="function">
    <text evidence="13 16">Subunits I and II form the functional core of the enzyme complex. Electrons originating in cytochrome c are transferred via heme a and Cu(A) to the binuclear center formed by heme a3 and Cu(B).</text>
</comment>
<name>A0A248JRS4_9PROT</name>
<dbReference type="InterPro" id="IPR045187">
    <property type="entry name" value="CcO_II"/>
</dbReference>
<dbReference type="SUPFAM" id="SSF49503">
    <property type="entry name" value="Cupredoxins"/>
    <property type="match status" value="1"/>
</dbReference>
<dbReference type="InterPro" id="IPR034210">
    <property type="entry name" value="CcO_II_C"/>
</dbReference>
<sequence>MSVRKNAAAFAALLTALAGRASVALADPVVSMPEAGKLGMQHAYSPVAVQLENFHTLLLYIIIGIVAFVSLLLLTVMVRFNRRANPVPSKTSHHTLLEVAWTVVPVLILVIVAVPSFRVLYYGDRTPNPEMTVKITGHQWYWSYEYPDNNDISFDSNIVSDGDLKPGQPRLLTVDNEMVVPVGTPVRLLLTGADVIHSWYVPSLGVQLHAVPGRINETWLQASTEGTFYGQCTLICGTNHGFMPIVVHAVSKEDYKAWAEKTKTAGIDAGREFLASLEAAQGIAKAGATKTALATDNGAAR</sequence>
<keyword evidence="4 15" id="KW-0813">Transport</keyword>
<keyword evidence="5 15" id="KW-0679">Respiratory chain</keyword>
<dbReference type="EC" id="7.1.1.9" evidence="16"/>
<dbReference type="PANTHER" id="PTHR22888:SF9">
    <property type="entry name" value="CYTOCHROME C OXIDASE SUBUNIT 2"/>
    <property type="match status" value="1"/>
</dbReference>
<feature type="transmembrane region" description="Helical" evidence="17">
    <location>
        <begin position="99"/>
        <end position="121"/>
    </location>
</feature>
<reference evidence="21 22" key="1">
    <citation type="submission" date="2017-06" db="EMBL/GenBank/DDBJ databases">
        <title>Complete genome sequence of Nitrospirillum amazonense strain CBAmC, an endophytic nitrogen-fixing and plant growth-promoting bacterium, isolated from sugarcane.</title>
        <authorList>
            <person name="Schwab S."/>
            <person name="dos Santos Teixeira K.R."/>
            <person name="Simoes Araujo J.L."/>
            <person name="Soares Vidal M."/>
            <person name="Borges de Freitas H.R."/>
            <person name="Rivello Crivelaro A.L."/>
            <person name="Bueno de Camargo Nunes A."/>
            <person name="dos Santos C.M."/>
            <person name="Palmeira da Silva Rosa D."/>
            <person name="da Silva Padilha D."/>
            <person name="da Silva E."/>
            <person name="Araujo Terra L."/>
            <person name="Soares Mendes V."/>
            <person name="Farinelli L."/>
            <person name="Magalhaes Cruz L."/>
            <person name="Baldani J.I."/>
        </authorList>
    </citation>
    <scope>NUCLEOTIDE SEQUENCE [LARGE SCALE GENOMIC DNA]</scope>
    <source>
        <strain evidence="21 22">CBAmC</strain>
    </source>
</reference>
<evidence type="ECO:0000256" key="11">
    <source>
        <dbReference type="ARBA" id="ARBA00023008"/>
    </source>
</evidence>
<dbReference type="GO" id="GO:0005507">
    <property type="term" value="F:copper ion binding"/>
    <property type="evidence" value="ECO:0007669"/>
    <property type="project" value="InterPro"/>
</dbReference>
<dbReference type="GO" id="GO:0042773">
    <property type="term" value="P:ATP synthesis coupled electron transport"/>
    <property type="evidence" value="ECO:0007669"/>
    <property type="project" value="TreeGrafter"/>
</dbReference>
<dbReference type="AlphaFoldDB" id="A0A248JRS4"/>
<evidence type="ECO:0000256" key="12">
    <source>
        <dbReference type="ARBA" id="ARBA00023136"/>
    </source>
</evidence>
<dbReference type="Pfam" id="PF00116">
    <property type="entry name" value="COX2"/>
    <property type="match status" value="1"/>
</dbReference>
<evidence type="ECO:0000259" key="20">
    <source>
        <dbReference type="PROSITE" id="PS50999"/>
    </source>
</evidence>
<dbReference type="InterPro" id="IPR011759">
    <property type="entry name" value="Cyt_c_oxidase_su2_TM_dom"/>
</dbReference>
<dbReference type="InterPro" id="IPR036257">
    <property type="entry name" value="Cyt_c_oxidase_su2_TM_sf"/>
</dbReference>
<evidence type="ECO:0000256" key="13">
    <source>
        <dbReference type="ARBA" id="ARBA00024688"/>
    </source>
</evidence>
<evidence type="ECO:0000256" key="1">
    <source>
        <dbReference type="ARBA" id="ARBA00001971"/>
    </source>
</evidence>
<organism evidence="21 22">
    <name type="scientific">Nitrospirillum viridazoti CBAmc</name>
    <dbReference type="NCBI Taxonomy" id="1441467"/>
    <lineage>
        <taxon>Bacteria</taxon>
        <taxon>Pseudomonadati</taxon>
        <taxon>Pseudomonadota</taxon>
        <taxon>Alphaproteobacteria</taxon>
        <taxon>Rhodospirillales</taxon>
        <taxon>Azospirillaceae</taxon>
        <taxon>Nitrospirillum</taxon>
        <taxon>Nitrospirillum viridazoti</taxon>
    </lineage>
</organism>
<evidence type="ECO:0000256" key="3">
    <source>
        <dbReference type="ARBA" id="ARBA00007866"/>
    </source>
</evidence>
<evidence type="ECO:0000256" key="8">
    <source>
        <dbReference type="ARBA" id="ARBA00022967"/>
    </source>
</evidence>
<keyword evidence="22" id="KW-1185">Reference proteome</keyword>
<feature type="domain" description="Cytochrome oxidase subunit II copper A binding" evidence="19">
    <location>
        <begin position="128"/>
        <end position="261"/>
    </location>
</feature>
<dbReference type="NCBIfam" id="TIGR02866">
    <property type="entry name" value="CoxB"/>
    <property type="match status" value="1"/>
</dbReference>
<comment type="cofactor">
    <cofactor evidence="1">
        <name>heme</name>
        <dbReference type="ChEBI" id="CHEBI:30413"/>
    </cofactor>
</comment>
<dbReference type="Proteomes" id="UP000197153">
    <property type="component" value="Chromosome 1"/>
</dbReference>
<evidence type="ECO:0000256" key="15">
    <source>
        <dbReference type="RuleBase" id="RU000456"/>
    </source>
</evidence>
<dbReference type="InterPro" id="IPR014222">
    <property type="entry name" value="Cyt_c_oxidase_su2"/>
</dbReference>
<keyword evidence="6 15" id="KW-0812">Transmembrane</keyword>
<evidence type="ECO:0000259" key="19">
    <source>
        <dbReference type="PROSITE" id="PS50857"/>
    </source>
</evidence>
<dbReference type="SUPFAM" id="SSF81464">
    <property type="entry name" value="Cytochrome c oxidase subunit II-like, transmembrane region"/>
    <property type="match status" value="1"/>
</dbReference>
<dbReference type="GO" id="GO:0004129">
    <property type="term" value="F:cytochrome-c oxidase activity"/>
    <property type="evidence" value="ECO:0007669"/>
    <property type="project" value="UniProtKB-EC"/>
</dbReference>
<evidence type="ECO:0000256" key="16">
    <source>
        <dbReference type="RuleBase" id="RU004024"/>
    </source>
</evidence>
<dbReference type="InterPro" id="IPR002429">
    <property type="entry name" value="CcO_II-like_C"/>
</dbReference>
<feature type="signal peptide" evidence="18">
    <location>
        <begin position="1"/>
        <end position="26"/>
    </location>
</feature>
<dbReference type="KEGG" id="nao:Y958_10680"/>
<feature type="chain" id="PRO_5011694445" description="Cytochrome c oxidase subunit 2" evidence="18">
    <location>
        <begin position="27"/>
        <end position="301"/>
    </location>
</feature>
<dbReference type="PRINTS" id="PR01166">
    <property type="entry name" value="CYCOXIDASEII"/>
</dbReference>
<keyword evidence="7 16" id="KW-0479">Metal-binding</keyword>
<feature type="domain" description="Cytochrome oxidase subunit II transmembrane region profile" evidence="20">
    <location>
        <begin position="32"/>
        <end position="127"/>
    </location>
</feature>
<evidence type="ECO:0000256" key="7">
    <source>
        <dbReference type="ARBA" id="ARBA00022723"/>
    </source>
</evidence>
<dbReference type="InterPro" id="IPR001505">
    <property type="entry name" value="Copper_CuA"/>
</dbReference>
<evidence type="ECO:0000313" key="21">
    <source>
        <dbReference type="EMBL" id="ASG21236.1"/>
    </source>
</evidence>
<dbReference type="InterPro" id="IPR008972">
    <property type="entry name" value="Cupredoxin"/>
</dbReference>
<evidence type="ECO:0000256" key="5">
    <source>
        <dbReference type="ARBA" id="ARBA00022660"/>
    </source>
</evidence>
<evidence type="ECO:0000256" key="6">
    <source>
        <dbReference type="ARBA" id="ARBA00022692"/>
    </source>
</evidence>
<dbReference type="CDD" id="cd13912">
    <property type="entry name" value="CcO_II_C"/>
    <property type="match status" value="1"/>
</dbReference>
<evidence type="ECO:0000313" key="22">
    <source>
        <dbReference type="Proteomes" id="UP000197153"/>
    </source>
</evidence>
<evidence type="ECO:0000256" key="18">
    <source>
        <dbReference type="SAM" id="SignalP"/>
    </source>
</evidence>
<dbReference type="Pfam" id="PF02790">
    <property type="entry name" value="COX2_TM"/>
    <property type="match status" value="1"/>
</dbReference>
<keyword evidence="18" id="KW-0732">Signal</keyword>
<evidence type="ECO:0000256" key="2">
    <source>
        <dbReference type="ARBA" id="ARBA00004141"/>
    </source>
</evidence>
<accession>A0A248JRS4</accession>